<keyword evidence="12" id="KW-1185">Reference proteome</keyword>
<dbReference type="AlphaFoldDB" id="A0A0H2X1T6"/>
<evidence type="ECO:0000256" key="2">
    <source>
        <dbReference type="ARBA" id="ARBA00022485"/>
    </source>
</evidence>
<keyword evidence="5" id="KW-0378">Hydrolase</keyword>
<dbReference type="GO" id="GO:0051539">
    <property type="term" value="F:4 iron, 4 sulfur cluster binding"/>
    <property type="evidence" value="ECO:0007669"/>
    <property type="project" value="UniProtKB-KW"/>
</dbReference>
<dbReference type="EC" id="4.2.99.18" evidence="11"/>
<dbReference type="HOGENOM" id="CLU_012862_3_0_0"/>
<dbReference type="PANTHER" id="PTHR10359:SF18">
    <property type="entry name" value="ENDONUCLEASE III"/>
    <property type="match status" value="1"/>
</dbReference>
<evidence type="ECO:0000313" key="11">
    <source>
        <dbReference type="EMBL" id="AAX50975.1"/>
    </source>
</evidence>
<keyword evidence="7" id="KW-0411">Iron-sulfur</keyword>
<dbReference type="SUPFAM" id="SSF48150">
    <property type="entry name" value="DNA-glycosylase"/>
    <property type="match status" value="1"/>
</dbReference>
<dbReference type="GO" id="GO:0140078">
    <property type="term" value="F:class I DNA-(apurinic or apyrimidinic site) endonuclease activity"/>
    <property type="evidence" value="ECO:0007669"/>
    <property type="project" value="UniProtKB-EC"/>
</dbReference>
<accession>A0A0H2X1T6</accession>
<dbReference type="InterPro" id="IPR011257">
    <property type="entry name" value="DNA_glycosylase"/>
</dbReference>
<keyword evidence="3" id="KW-0479">Metal-binding</keyword>
<dbReference type="InterPro" id="IPR003265">
    <property type="entry name" value="HhH-GPD_domain"/>
</dbReference>
<evidence type="ECO:0000256" key="9">
    <source>
        <dbReference type="ARBA" id="ARBA00023295"/>
    </source>
</evidence>
<dbReference type="RefSeq" id="WP_009872072.1">
    <property type="nucleotide sequence ID" value="NC_007429.1"/>
</dbReference>
<evidence type="ECO:0000313" key="12">
    <source>
        <dbReference type="Proteomes" id="UP000002532"/>
    </source>
</evidence>
<evidence type="ECO:0000256" key="1">
    <source>
        <dbReference type="ARBA" id="ARBA00008343"/>
    </source>
</evidence>
<gene>
    <name evidence="11" type="primary">nth</name>
    <name evidence="11" type="ordered locus">CTA_0758</name>
</gene>
<dbReference type="GO" id="GO:0046872">
    <property type="term" value="F:metal ion binding"/>
    <property type="evidence" value="ECO:0007669"/>
    <property type="project" value="UniProtKB-KW"/>
</dbReference>
<dbReference type="Gene3D" id="1.10.340.30">
    <property type="entry name" value="Hypothetical protein, domain 2"/>
    <property type="match status" value="1"/>
</dbReference>
<dbReference type="InterPro" id="IPR000445">
    <property type="entry name" value="HhH_motif"/>
</dbReference>
<dbReference type="GO" id="GO:0003677">
    <property type="term" value="F:DNA binding"/>
    <property type="evidence" value="ECO:0007669"/>
    <property type="project" value="InterPro"/>
</dbReference>
<keyword evidence="11" id="KW-0540">Nuclease</keyword>
<evidence type="ECO:0000256" key="3">
    <source>
        <dbReference type="ARBA" id="ARBA00022723"/>
    </source>
</evidence>
<sequence>MKSLNVQAKRAFIISTLNRLFPNPAPSLTGWQTPFQLLIAILLSGNSTDKAVNSVTPSLFAKAPDAQSMSMLAPSEIYSLIAPCGLGERKAAYIHALSHILVDRYHQEPPHTLPELTALPGVGRKTASVFLSIYYGENTFPVDTHILRLAHRWQLSTKRSPSAVEKDLVQFFGPKHSPKLHLQLIYYARAYCPALHHNIDVCPICSFLQTD</sequence>
<keyword evidence="6" id="KW-0408">Iron</keyword>
<keyword evidence="4" id="KW-0227">DNA damage</keyword>
<dbReference type="FunFam" id="1.10.1670.10:FF:000019">
    <property type="entry name" value="Endonuclease III"/>
    <property type="match status" value="1"/>
</dbReference>
<keyword evidence="9" id="KW-0326">Glycosidase</keyword>
<evidence type="ECO:0000256" key="5">
    <source>
        <dbReference type="ARBA" id="ARBA00022801"/>
    </source>
</evidence>
<dbReference type="PIRSF" id="PIRSF001435">
    <property type="entry name" value="Nth"/>
    <property type="match status" value="1"/>
</dbReference>
<dbReference type="FunFam" id="1.10.340.30:FF:000001">
    <property type="entry name" value="Endonuclease III"/>
    <property type="match status" value="1"/>
</dbReference>
<dbReference type="GO" id="GO:0019104">
    <property type="term" value="F:DNA N-glycosylase activity"/>
    <property type="evidence" value="ECO:0007669"/>
    <property type="project" value="TreeGrafter"/>
</dbReference>
<dbReference type="GO" id="GO:0006285">
    <property type="term" value="P:base-excision repair, AP site formation"/>
    <property type="evidence" value="ECO:0007669"/>
    <property type="project" value="TreeGrafter"/>
</dbReference>
<keyword evidence="11" id="KW-0255">Endonuclease</keyword>
<comment type="similarity">
    <text evidence="1">Belongs to the Nth/MutY family.</text>
</comment>
<feature type="domain" description="HhH-GPD" evidence="10">
    <location>
        <begin position="43"/>
        <end position="190"/>
    </location>
</feature>
<dbReference type="InterPro" id="IPR023170">
    <property type="entry name" value="HhH_base_excis_C"/>
</dbReference>
<dbReference type="PANTHER" id="PTHR10359">
    <property type="entry name" value="A/G-SPECIFIC ADENINE GLYCOSYLASE/ENDONUCLEASE III"/>
    <property type="match status" value="1"/>
</dbReference>
<dbReference type="Pfam" id="PF00730">
    <property type="entry name" value="HhH-GPD"/>
    <property type="match status" value="1"/>
</dbReference>
<evidence type="ECO:0000256" key="6">
    <source>
        <dbReference type="ARBA" id="ARBA00023004"/>
    </source>
</evidence>
<dbReference type="CDD" id="cd00056">
    <property type="entry name" value="ENDO3c"/>
    <property type="match status" value="1"/>
</dbReference>
<dbReference type="EMBL" id="CP000051">
    <property type="protein sequence ID" value="AAX50975.1"/>
    <property type="molecule type" value="Genomic_DNA"/>
</dbReference>
<evidence type="ECO:0000256" key="4">
    <source>
        <dbReference type="ARBA" id="ARBA00022763"/>
    </source>
</evidence>
<name>A0A0H2X1T6_CHLTA</name>
<dbReference type="SMART" id="SM00478">
    <property type="entry name" value="ENDO3c"/>
    <property type="match status" value="1"/>
</dbReference>
<keyword evidence="8" id="KW-0234">DNA repair</keyword>
<dbReference type="Gene3D" id="1.10.1670.10">
    <property type="entry name" value="Helix-hairpin-Helix base-excision DNA repair enzymes (C-terminal)"/>
    <property type="match status" value="1"/>
</dbReference>
<dbReference type="KEGG" id="cta:CTA_0758"/>
<proteinExistence type="inferred from homology"/>
<reference evidence="11 12" key="1">
    <citation type="journal article" date="2005" name="Infect. Immun.">
        <title>Comparative genomic analysis of Chlamydia trachomatis oculotropic and genitotropic strains.</title>
        <authorList>
            <person name="Carlson J.H."/>
            <person name="Porcella S.F."/>
            <person name="McClarty G."/>
            <person name="Caldwell H.D."/>
        </authorList>
    </citation>
    <scope>NUCLEOTIDE SEQUENCE [LARGE SCALE GENOMIC DNA]</scope>
    <source>
        <strain evidence="12">ATCC VR-571B / DSM 19440 / HAR-13</strain>
    </source>
</reference>
<evidence type="ECO:0000256" key="7">
    <source>
        <dbReference type="ARBA" id="ARBA00023014"/>
    </source>
</evidence>
<keyword evidence="11" id="KW-0456">Lyase</keyword>
<protein>
    <submittedName>
        <fullName evidence="11">Endonuclease III</fullName>
        <ecNumber evidence="11">4.2.99.18</ecNumber>
    </submittedName>
</protein>
<keyword evidence="2" id="KW-0004">4Fe-4S</keyword>
<evidence type="ECO:0000259" key="10">
    <source>
        <dbReference type="SMART" id="SM00478"/>
    </source>
</evidence>
<evidence type="ECO:0000256" key="8">
    <source>
        <dbReference type="ARBA" id="ARBA00023204"/>
    </source>
</evidence>
<dbReference type="Pfam" id="PF00633">
    <property type="entry name" value="HHH"/>
    <property type="match status" value="1"/>
</dbReference>
<dbReference type="Proteomes" id="UP000002532">
    <property type="component" value="Chromosome"/>
</dbReference>
<organism evidence="11 12">
    <name type="scientific">Chlamydia trachomatis serovar A (strain ATCC VR-571B / DSM 19440 / HAR-13)</name>
    <dbReference type="NCBI Taxonomy" id="315277"/>
    <lineage>
        <taxon>Bacteria</taxon>
        <taxon>Pseudomonadati</taxon>
        <taxon>Chlamydiota</taxon>
        <taxon>Chlamydiia</taxon>
        <taxon>Chlamydiales</taxon>
        <taxon>Chlamydiaceae</taxon>
        <taxon>Chlamydia/Chlamydophila group</taxon>
        <taxon>Chlamydia</taxon>
    </lineage>
</organism>